<keyword evidence="3" id="KW-1185">Reference proteome</keyword>
<dbReference type="RefSeq" id="WP_206707781.1">
    <property type="nucleotide sequence ID" value="NZ_CP059066.1"/>
</dbReference>
<evidence type="ECO:0000313" key="2">
    <source>
        <dbReference type="EMBL" id="QSQ10474.1"/>
    </source>
</evidence>
<dbReference type="SUPFAM" id="SSF52540">
    <property type="entry name" value="P-loop containing nucleoside triphosphate hydrolases"/>
    <property type="match status" value="1"/>
</dbReference>
<protein>
    <recommendedName>
        <fullName evidence="1">ATPase AAA-type core domain-containing protein</fullName>
    </recommendedName>
</protein>
<dbReference type="InterPro" id="IPR027417">
    <property type="entry name" value="P-loop_NTPase"/>
</dbReference>
<proteinExistence type="predicted"/>
<dbReference type="GO" id="GO:0016887">
    <property type="term" value="F:ATP hydrolysis activity"/>
    <property type="evidence" value="ECO:0007669"/>
    <property type="project" value="InterPro"/>
</dbReference>
<dbReference type="CDD" id="cd00009">
    <property type="entry name" value="AAA"/>
    <property type="match status" value="1"/>
</dbReference>
<dbReference type="GO" id="GO:0005524">
    <property type="term" value="F:ATP binding"/>
    <property type="evidence" value="ECO:0007669"/>
    <property type="project" value="InterPro"/>
</dbReference>
<evidence type="ECO:0000259" key="1">
    <source>
        <dbReference type="Pfam" id="PF00004"/>
    </source>
</evidence>
<dbReference type="KEGG" id="kme:H0A61_02882"/>
<dbReference type="Gene3D" id="3.40.50.300">
    <property type="entry name" value="P-loop containing nucleotide triphosphate hydrolases"/>
    <property type="match status" value="1"/>
</dbReference>
<feature type="domain" description="ATPase AAA-type core" evidence="1">
    <location>
        <begin position="22"/>
        <end position="136"/>
    </location>
</feature>
<dbReference type="AlphaFoldDB" id="A0A8A0RR68"/>
<name>A0A8A0RR68_9FIRM</name>
<sequence length="342" mass="38179">MLVNEAKKHLSILLESESVPAVMLWSPPGIGKSSIVSQIASEKNWAVKDIRLLLVNPVDLRGVPVPDREKGRARWLSAGFLPHEDEDGTQGILFLDEITAAPPSVQAAAYQLVLDRRIGEYRLPQGWRVVCAGNRITDRGVAYVMPSPLANRMIHIEITCSLEDWKTWAWANNVHPTVIAFLNFRPDLLYKFPQTAQEFRGFPTPRSWEFVSKILKMYQSIDDAREVIGGAVGEGPAVEFCAFARVAENLPDIEDILEKGETPVVGSAPDVLYALSAALVRKITEKPNQKRAENFIKFIETLPVEFQALSVKDAMKSPKCIGVFSRLPAYSEWADKNKDIII</sequence>
<gene>
    <name evidence="2" type="ORF">H0A61_02882</name>
</gene>
<dbReference type="Pfam" id="PF00004">
    <property type="entry name" value="AAA"/>
    <property type="match status" value="1"/>
</dbReference>
<reference evidence="2" key="1">
    <citation type="submission" date="2020-07" db="EMBL/GenBank/DDBJ databases">
        <title>Koleobacter methoxysyntrophicus gen. nov., sp. nov., a novel anaerobic bacterium isolated from deep subsurface oil field and proposal of Koleobacterales ord. nov. in the phylum Firmicutes.</title>
        <authorList>
            <person name="Sakamoto S."/>
            <person name="Tamaki H."/>
        </authorList>
    </citation>
    <scope>NUCLEOTIDE SEQUENCE</scope>
    <source>
        <strain evidence="2">NRmbB1</strain>
    </source>
</reference>
<dbReference type="Proteomes" id="UP000662904">
    <property type="component" value="Chromosome"/>
</dbReference>
<dbReference type="EMBL" id="CP059066">
    <property type="protein sequence ID" value="QSQ10474.1"/>
    <property type="molecule type" value="Genomic_DNA"/>
</dbReference>
<accession>A0A8A0RR68</accession>
<evidence type="ECO:0000313" key="3">
    <source>
        <dbReference type="Proteomes" id="UP000662904"/>
    </source>
</evidence>
<organism evidence="2 3">
    <name type="scientific">Koleobacter methoxysyntrophicus</name>
    <dbReference type="NCBI Taxonomy" id="2751313"/>
    <lineage>
        <taxon>Bacteria</taxon>
        <taxon>Bacillati</taxon>
        <taxon>Bacillota</taxon>
        <taxon>Clostridia</taxon>
        <taxon>Koleobacterales</taxon>
        <taxon>Koleobacteraceae</taxon>
        <taxon>Koleobacter</taxon>
    </lineage>
</organism>
<dbReference type="InterPro" id="IPR003959">
    <property type="entry name" value="ATPase_AAA_core"/>
</dbReference>